<dbReference type="InterPro" id="IPR017779">
    <property type="entry name" value="ABC_UrtB_bac"/>
</dbReference>
<dbReference type="GO" id="GO:0005886">
    <property type="term" value="C:plasma membrane"/>
    <property type="evidence" value="ECO:0007669"/>
    <property type="project" value="UniProtKB-SubCell"/>
</dbReference>
<dbReference type="AlphaFoldDB" id="A0A9W5RZ95"/>
<dbReference type="PANTHER" id="PTHR11795:SF447">
    <property type="entry name" value="ABC TRANSPORTER PERMEASE PROTEIN"/>
    <property type="match status" value="1"/>
</dbReference>
<feature type="transmembrane region" description="Helical" evidence="9">
    <location>
        <begin position="58"/>
        <end position="78"/>
    </location>
</feature>
<comment type="caution">
    <text evidence="10">The sequence shown here is derived from an EMBL/GenBank/DDBJ whole genome shotgun (WGS) entry which is preliminary data.</text>
</comment>
<gene>
    <name evidence="10" type="ORF">BG53_06290</name>
</gene>
<name>A0A9W5RZ95_9BACL</name>
<feature type="transmembrane region" description="Helical" evidence="9">
    <location>
        <begin position="136"/>
        <end position="156"/>
    </location>
</feature>
<keyword evidence="5" id="KW-0029">Amino-acid transport</keyword>
<dbReference type="RefSeq" id="WP_036584118.1">
    <property type="nucleotide sequence ID" value="NZ_KK082171.1"/>
</dbReference>
<comment type="subcellular location">
    <subcellularLocation>
        <location evidence="1">Cell membrane</location>
        <topology evidence="1">Multi-pass membrane protein</topology>
    </subcellularLocation>
</comment>
<evidence type="ECO:0000256" key="8">
    <source>
        <dbReference type="ARBA" id="ARBA00037998"/>
    </source>
</evidence>
<evidence type="ECO:0000256" key="4">
    <source>
        <dbReference type="ARBA" id="ARBA00022692"/>
    </source>
</evidence>
<comment type="similarity">
    <text evidence="8">Belongs to the binding-protein-dependent transport system permease family. LivHM subfamily.</text>
</comment>
<evidence type="ECO:0000256" key="5">
    <source>
        <dbReference type="ARBA" id="ARBA00022970"/>
    </source>
</evidence>
<feature type="transmembrane region" description="Helical" evidence="9">
    <location>
        <begin position="90"/>
        <end position="108"/>
    </location>
</feature>
<proteinExistence type="inferred from homology"/>
<dbReference type="PANTHER" id="PTHR11795">
    <property type="entry name" value="BRANCHED-CHAIN AMINO ACID TRANSPORT SYSTEM PERMEASE PROTEIN LIVH"/>
    <property type="match status" value="1"/>
</dbReference>
<evidence type="ECO:0000256" key="7">
    <source>
        <dbReference type="ARBA" id="ARBA00023136"/>
    </source>
</evidence>
<reference evidence="10 11" key="1">
    <citation type="submission" date="2014-02" db="EMBL/GenBank/DDBJ databases">
        <title>Genome sequence of Paenibacillus darwinianus reveals adaptive mechanisms for survival in Antarctic soils.</title>
        <authorList>
            <person name="Dsouza M."/>
            <person name="Taylor M.W."/>
            <person name="Turner S.J."/>
            <person name="Aislabie J."/>
        </authorList>
    </citation>
    <scope>NUCLEOTIDE SEQUENCE [LARGE SCALE GENOMIC DNA]</scope>
    <source>
        <strain evidence="10 11">CE1</strain>
    </source>
</reference>
<feature type="transmembrane region" description="Helical" evidence="9">
    <location>
        <begin position="218"/>
        <end position="239"/>
    </location>
</feature>
<dbReference type="InterPro" id="IPR001851">
    <property type="entry name" value="ABC_transp_permease"/>
</dbReference>
<accession>A0A9W5RZ95</accession>
<evidence type="ECO:0000256" key="9">
    <source>
        <dbReference type="SAM" id="Phobius"/>
    </source>
</evidence>
<dbReference type="Proteomes" id="UP000053750">
    <property type="component" value="Unassembled WGS sequence"/>
</dbReference>
<dbReference type="Pfam" id="PF02653">
    <property type="entry name" value="BPD_transp_2"/>
    <property type="match status" value="1"/>
</dbReference>
<feature type="transmembrane region" description="Helical" evidence="9">
    <location>
        <begin position="259"/>
        <end position="276"/>
    </location>
</feature>
<keyword evidence="2" id="KW-0813">Transport</keyword>
<dbReference type="GO" id="GO:0006865">
    <property type="term" value="P:amino acid transport"/>
    <property type="evidence" value="ECO:0007669"/>
    <property type="project" value="UniProtKB-KW"/>
</dbReference>
<protein>
    <submittedName>
        <fullName evidence="10">ABC transporter permease</fullName>
    </submittedName>
</protein>
<dbReference type="OrthoDB" id="9807115at2"/>
<dbReference type="CDD" id="cd06582">
    <property type="entry name" value="TM_PBP1_LivH_like"/>
    <property type="match status" value="1"/>
</dbReference>
<keyword evidence="6 9" id="KW-1133">Transmembrane helix</keyword>
<keyword evidence="3" id="KW-1003">Cell membrane</keyword>
<evidence type="ECO:0000256" key="3">
    <source>
        <dbReference type="ARBA" id="ARBA00022475"/>
    </source>
</evidence>
<keyword evidence="7 9" id="KW-0472">Membrane</keyword>
<dbReference type="EMBL" id="JFHU01000191">
    <property type="protein sequence ID" value="EXX86415.1"/>
    <property type="molecule type" value="Genomic_DNA"/>
</dbReference>
<evidence type="ECO:0000256" key="2">
    <source>
        <dbReference type="ARBA" id="ARBA00022448"/>
    </source>
</evidence>
<evidence type="ECO:0000313" key="11">
    <source>
        <dbReference type="Proteomes" id="UP000053750"/>
    </source>
</evidence>
<evidence type="ECO:0000256" key="1">
    <source>
        <dbReference type="ARBA" id="ARBA00004651"/>
    </source>
</evidence>
<evidence type="ECO:0000256" key="6">
    <source>
        <dbReference type="ARBA" id="ARBA00022989"/>
    </source>
</evidence>
<organism evidence="10 11">
    <name type="scientific">Paenibacillus darwinianus</name>
    <dbReference type="NCBI Taxonomy" id="1380763"/>
    <lineage>
        <taxon>Bacteria</taxon>
        <taxon>Bacillati</taxon>
        <taxon>Bacillota</taxon>
        <taxon>Bacilli</taxon>
        <taxon>Bacillales</taxon>
        <taxon>Paenibacillaceae</taxon>
        <taxon>Paenibacillus</taxon>
    </lineage>
</organism>
<evidence type="ECO:0000313" key="10">
    <source>
        <dbReference type="EMBL" id="EXX86415.1"/>
    </source>
</evidence>
<keyword evidence="4 9" id="KW-0812">Transmembrane</keyword>
<feature type="transmembrane region" description="Helical" evidence="9">
    <location>
        <begin position="6"/>
        <end position="26"/>
    </location>
</feature>
<keyword evidence="11" id="KW-1185">Reference proteome</keyword>
<dbReference type="GO" id="GO:0022857">
    <property type="term" value="F:transmembrane transporter activity"/>
    <property type="evidence" value="ECO:0007669"/>
    <property type="project" value="InterPro"/>
</dbReference>
<dbReference type="NCBIfam" id="TIGR03409">
    <property type="entry name" value="urea_trans_UrtB"/>
    <property type="match status" value="1"/>
</dbReference>
<sequence length="285" mass="30685">MGIMQQVADGISVAGILVIIALGLGITFGVMKIINMAHGELIMIGAYVTYLVCTEGKMPFVLGMIVSFLVTALVGLLLERFVLRRLYGRPLETLLATFGISLFLQQLIRMLFGPDGKSVVSPFQGVLMIGEVAAPYFRLFIVAIAIVMVLTTAYVMHKTKFGIQLRSVSQNRDMCECLGINTSKVDAYTFGFGAGLAGLAGSILAPIKSVSPTMGLDYLIDSFMVVVLGGVGSLMGTLFGSAAMGESNQLLTTFMGETGAKIVVFLLIILVIRFKPEGLFRMERR</sequence>
<dbReference type="InterPro" id="IPR052157">
    <property type="entry name" value="BCAA_transport_permease"/>
</dbReference>